<dbReference type="AlphaFoldDB" id="A0A0N5AA66"/>
<reference evidence="2" key="1">
    <citation type="submission" date="2017-02" db="UniProtKB">
        <authorList>
            <consortium name="WormBaseParasite"/>
        </authorList>
    </citation>
    <scope>IDENTIFICATION</scope>
</reference>
<dbReference type="Proteomes" id="UP000046393">
    <property type="component" value="Unplaced"/>
</dbReference>
<evidence type="ECO:0000313" key="1">
    <source>
        <dbReference type="Proteomes" id="UP000046393"/>
    </source>
</evidence>
<accession>A0A0N5AA66</accession>
<proteinExistence type="predicted"/>
<organism evidence="1 2">
    <name type="scientific">Syphacia muris</name>
    <dbReference type="NCBI Taxonomy" id="451379"/>
    <lineage>
        <taxon>Eukaryota</taxon>
        <taxon>Metazoa</taxon>
        <taxon>Ecdysozoa</taxon>
        <taxon>Nematoda</taxon>
        <taxon>Chromadorea</taxon>
        <taxon>Rhabditida</taxon>
        <taxon>Spirurina</taxon>
        <taxon>Oxyuridomorpha</taxon>
        <taxon>Oxyuroidea</taxon>
        <taxon>Oxyuridae</taxon>
        <taxon>Syphacia</taxon>
    </lineage>
</organism>
<name>A0A0N5AA66_9BILA</name>
<dbReference type="WBParaSite" id="SMUV_0000103301-mRNA-1">
    <property type="protein sequence ID" value="SMUV_0000103301-mRNA-1"/>
    <property type="gene ID" value="SMUV_0000103301"/>
</dbReference>
<sequence length="141" mass="15971">MCAVCPIHLTPKENDMERRSSPEISTTSIVMMSTEYEPDELILISEVATSINSEMPWIKKKAAIFVDSGSENSYTSEVLARQLPLLIYSPRTMSVQLQAKNMIKVDSAITQFGMQKYTEQKAIPIRIILNPRHPIMDLRPT</sequence>
<keyword evidence="1" id="KW-1185">Reference proteome</keyword>
<protein>
    <submittedName>
        <fullName evidence="2">DUF1758 domain-containing protein</fullName>
    </submittedName>
</protein>
<evidence type="ECO:0000313" key="2">
    <source>
        <dbReference type="WBParaSite" id="SMUV_0000103301-mRNA-1"/>
    </source>
</evidence>